<dbReference type="InterPro" id="IPR032880">
    <property type="entry name" value="CSC1/OSCA1-like_N"/>
</dbReference>
<evidence type="ECO:0000256" key="3">
    <source>
        <dbReference type="ARBA" id="ARBA00022448"/>
    </source>
</evidence>
<dbReference type="InterPro" id="IPR003864">
    <property type="entry name" value="CSC1/OSCA1-like_7TM"/>
</dbReference>
<evidence type="ECO:0000313" key="14">
    <source>
        <dbReference type="Proteomes" id="UP000242875"/>
    </source>
</evidence>
<evidence type="ECO:0000256" key="8">
    <source>
        <dbReference type="SAM" id="MobiDB-lite"/>
    </source>
</evidence>
<gene>
    <name evidence="13" type="ORF">BZG36_02718</name>
</gene>
<organism evidence="13 14">
    <name type="scientific">Bifiguratus adelaidae</name>
    <dbReference type="NCBI Taxonomy" id="1938954"/>
    <lineage>
        <taxon>Eukaryota</taxon>
        <taxon>Fungi</taxon>
        <taxon>Fungi incertae sedis</taxon>
        <taxon>Mucoromycota</taxon>
        <taxon>Mucoromycotina</taxon>
        <taxon>Endogonomycetes</taxon>
        <taxon>Endogonales</taxon>
        <taxon>Endogonales incertae sedis</taxon>
        <taxon>Bifiguratus</taxon>
    </lineage>
</organism>
<dbReference type="Pfam" id="PF13967">
    <property type="entry name" value="RSN1_TM"/>
    <property type="match status" value="1"/>
</dbReference>
<keyword evidence="3" id="KW-0813">Transport</keyword>
<evidence type="ECO:0000256" key="1">
    <source>
        <dbReference type="ARBA" id="ARBA00004141"/>
    </source>
</evidence>
<evidence type="ECO:0000256" key="9">
    <source>
        <dbReference type="SAM" id="Phobius"/>
    </source>
</evidence>
<name>A0A261Y1R4_9FUNG</name>
<dbReference type="GO" id="GO:0005886">
    <property type="term" value="C:plasma membrane"/>
    <property type="evidence" value="ECO:0007669"/>
    <property type="project" value="TreeGrafter"/>
</dbReference>
<feature type="region of interest" description="Disordered" evidence="8">
    <location>
        <begin position="926"/>
        <end position="966"/>
    </location>
</feature>
<feature type="domain" description="CSC1/OSCA1-like cytosolic" evidence="12">
    <location>
        <begin position="206"/>
        <end position="377"/>
    </location>
</feature>
<feature type="coiled-coil region" evidence="7">
    <location>
        <begin position="299"/>
        <end position="326"/>
    </location>
</feature>
<evidence type="ECO:0000256" key="7">
    <source>
        <dbReference type="SAM" id="Coils"/>
    </source>
</evidence>
<dbReference type="GO" id="GO:0005227">
    <property type="term" value="F:calcium-activated cation channel activity"/>
    <property type="evidence" value="ECO:0007669"/>
    <property type="project" value="InterPro"/>
</dbReference>
<dbReference type="Proteomes" id="UP000242875">
    <property type="component" value="Unassembled WGS sequence"/>
</dbReference>
<feature type="transmembrane region" description="Helical" evidence="9">
    <location>
        <begin position="553"/>
        <end position="574"/>
    </location>
</feature>
<evidence type="ECO:0000256" key="5">
    <source>
        <dbReference type="ARBA" id="ARBA00022989"/>
    </source>
</evidence>
<proteinExistence type="inferred from homology"/>
<evidence type="ECO:0000259" key="10">
    <source>
        <dbReference type="Pfam" id="PF02714"/>
    </source>
</evidence>
<protein>
    <recommendedName>
        <fullName evidence="15">CSC1/OSCA1-like 7TM region domain-containing protein</fullName>
    </recommendedName>
</protein>
<keyword evidence="4 9" id="KW-0812">Transmembrane</keyword>
<dbReference type="Pfam" id="PF14703">
    <property type="entry name" value="PHM7_cyt"/>
    <property type="match status" value="1"/>
</dbReference>
<feature type="transmembrane region" description="Helical" evidence="9">
    <location>
        <begin position="622"/>
        <end position="641"/>
    </location>
</feature>
<feature type="transmembrane region" description="Helical" evidence="9">
    <location>
        <begin position="483"/>
        <end position="508"/>
    </location>
</feature>
<accession>A0A261Y1R4</accession>
<evidence type="ECO:0000259" key="11">
    <source>
        <dbReference type="Pfam" id="PF13967"/>
    </source>
</evidence>
<dbReference type="OrthoDB" id="2150324at2759"/>
<feature type="transmembrane region" description="Helical" evidence="9">
    <location>
        <begin position="653"/>
        <end position="675"/>
    </location>
</feature>
<feature type="region of interest" description="Disordered" evidence="8">
    <location>
        <begin position="869"/>
        <end position="890"/>
    </location>
</feature>
<keyword evidence="14" id="KW-1185">Reference proteome</keyword>
<dbReference type="PANTHER" id="PTHR13018">
    <property type="entry name" value="PROBABLE MEMBRANE PROTEIN DUF221-RELATED"/>
    <property type="match status" value="1"/>
</dbReference>
<feature type="transmembrane region" description="Helical" evidence="9">
    <location>
        <begin position="434"/>
        <end position="463"/>
    </location>
</feature>
<dbReference type="AlphaFoldDB" id="A0A261Y1R4"/>
<evidence type="ECO:0000259" key="12">
    <source>
        <dbReference type="Pfam" id="PF14703"/>
    </source>
</evidence>
<feature type="domain" description="CSC1/OSCA1-like 7TM region" evidence="10">
    <location>
        <begin position="389"/>
        <end position="672"/>
    </location>
</feature>
<comment type="similarity">
    <text evidence="2">Belongs to the CSC1 (TC 1.A.17) family.</text>
</comment>
<dbReference type="Pfam" id="PF02714">
    <property type="entry name" value="RSN1_7TM"/>
    <property type="match status" value="1"/>
</dbReference>
<evidence type="ECO:0008006" key="15">
    <source>
        <dbReference type="Google" id="ProtNLM"/>
    </source>
</evidence>
<keyword evidence="6 9" id="KW-0472">Membrane</keyword>
<feature type="transmembrane region" description="Helical" evidence="9">
    <location>
        <begin position="106"/>
        <end position="126"/>
    </location>
</feature>
<dbReference type="EMBL" id="MVBO01000036">
    <property type="protein sequence ID" value="OZJ04540.1"/>
    <property type="molecule type" value="Genomic_DNA"/>
</dbReference>
<comment type="subcellular location">
    <subcellularLocation>
        <location evidence="1">Membrane</location>
        <topology evidence="1">Multi-pass membrane protein</topology>
    </subcellularLocation>
</comment>
<dbReference type="PANTHER" id="PTHR13018:SF149">
    <property type="entry name" value="DOMAIN PROTEIN, PUTATIVE (AFU_ORTHOLOGUE AFUA_3G11660)-RELATED"/>
    <property type="match status" value="1"/>
</dbReference>
<dbReference type="InterPro" id="IPR027815">
    <property type="entry name" value="CSC1/OSCA1-like_cyt"/>
</dbReference>
<keyword evidence="5 9" id="KW-1133">Transmembrane helix</keyword>
<comment type="caution">
    <text evidence="13">The sequence shown here is derived from an EMBL/GenBank/DDBJ whole genome shotgun (WGS) entry which is preliminary data.</text>
</comment>
<feature type="transmembrane region" description="Helical" evidence="9">
    <location>
        <begin position="161"/>
        <end position="180"/>
    </location>
</feature>
<evidence type="ECO:0000313" key="13">
    <source>
        <dbReference type="EMBL" id="OZJ04540.1"/>
    </source>
</evidence>
<sequence>MSIVVPNTSQANTIDLAGLGTQLAINVGIAAGTICAFNILRPNNSLVYAPKYKYSDSRKQPPKIGRGFFDWILPVLTAKEDELVEKLGYDAVLFIRFIRLLRNCTFIMTIVGVFGVMPLNLVGTYYTGDWPPNFLTDISCISIAGINTKSGQFLRSGDNSWFWGHVAATWLVSMVVYLFCNREYQHYVEFRRHWFQSEEYQSSMHARTLAVLNVPHAMQSDERLGGWFKSLGPRFPIHQASIGRKVDKLPELLEQQEQAVRNLEIALAQYLGDGKVASKRPRAKVGGMMGCGGRSVDAIDYYTQQMQDLEDQINEVRQRIGSFKQTNYGWVSFSRPSWAAAVAKQFSSELAITKASKSVDPPLIFLAPQPKDIIWKNFGLPKSVRSGMRFFWNVIFFLFAVAWLIPLTCLQALAQLKRVYQIFPNSQAYFTAHPFAATILTSWFAPIVLTLFVFVLPMILRIFSVRQGTLTTTSLDRQVLSKLYVFFIVNNLLYFTISGIAVSIYGQIKDSINNGLLTPQDVWNNAQGLVNTFANSVVDTSNFWVTYTCVRELGIVIDLAQIVSLLIIFMRKRFTHPSPRQIKEFTRPPAFDYPVYYNGLLFFFTVGLVYSVIAPIVLPFVLVYFLISTLVCRYLLMYIFTTRLETGGQMWRVLFNRLMSSAVIFQIAMIGVLYIKGGSTQSYAVIPLPFVTLAFKYICYKTYDPKAYFYLTDDSDETSPMVKFEHTADKRERLGFNYGHPALFAELATPMVHANIQHLLPQVYRGRFHNLTQTVTSALTRKKTQKHLTTVGGVGDHDIKFHAVEEEELEVDDDMEGLNAVYKFGEGPAQALANEKNVNFASPESFPSTPMMDETTGAMGYPVHETYTDQSTKTPLINKRFSPPIQPDLGMENYIERGRYDPHSEVYEMGRLHQSNLSRVPVDHAESFSAGPMDTHSHPASPPRHQRQTSSSSPLNDRRAYGGGYF</sequence>
<reference evidence="13 14" key="1">
    <citation type="journal article" date="2017" name="Mycologia">
        <title>Bifiguratus adelaidae, gen. et sp. nov., a new member of Mucoromycotina in endophytic and soil-dwelling habitats.</title>
        <authorList>
            <person name="Torres-Cruz T.J."/>
            <person name="Billingsley Tobias T.L."/>
            <person name="Almatruk M."/>
            <person name="Hesse C."/>
            <person name="Kuske C.R."/>
            <person name="Desiro A."/>
            <person name="Benucci G.M."/>
            <person name="Bonito G."/>
            <person name="Stajich J.E."/>
            <person name="Dunlap C."/>
            <person name="Arnold A.E."/>
            <person name="Porras-Alfaro A."/>
        </authorList>
    </citation>
    <scope>NUCLEOTIDE SEQUENCE [LARGE SCALE GENOMIC DNA]</scope>
    <source>
        <strain evidence="13 14">AZ0501</strain>
    </source>
</reference>
<feature type="transmembrane region" description="Helical" evidence="9">
    <location>
        <begin position="595"/>
        <end position="616"/>
    </location>
</feature>
<dbReference type="InterPro" id="IPR045122">
    <property type="entry name" value="Csc1-like"/>
</dbReference>
<evidence type="ECO:0000256" key="6">
    <source>
        <dbReference type="ARBA" id="ARBA00023136"/>
    </source>
</evidence>
<keyword evidence="7" id="KW-0175">Coiled coil</keyword>
<evidence type="ECO:0000256" key="2">
    <source>
        <dbReference type="ARBA" id="ARBA00007779"/>
    </source>
</evidence>
<feature type="domain" description="CSC1/OSCA1-like N-terminal transmembrane" evidence="11">
    <location>
        <begin position="19"/>
        <end position="182"/>
    </location>
</feature>
<evidence type="ECO:0000256" key="4">
    <source>
        <dbReference type="ARBA" id="ARBA00022692"/>
    </source>
</evidence>
<feature type="transmembrane region" description="Helical" evidence="9">
    <location>
        <begin position="390"/>
        <end position="414"/>
    </location>
</feature>